<keyword evidence="4" id="KW-1185">Reference proteome</keyword>
<feature type="domain" description="F-box" evidence="2">
    <location>
        <begin position="53"/>
        <end position="103"/>
    </location>
</feature>
<dbReference type="OrthoDB" id="3266451at2759"/>
<keyword evidence="1" id="KW-0175">Coiled coil</keyword>
<evidence type="ECO:0000259" key="2">
    <source>
        <dbReference type="Pfam" id="PF12937"/>
    </source>
</evidence>
<evidence type="ECO:0000313" key="4">
    <source>
        <dbReference type="Proteomes" id="UP000297245"/>
    </source>
</evidence>
<sequence length="163" mass="19129">QCILDAERDLQRCDEEIRKLRAKLDSLQNERNEGYRQICRYRSLLAPIRRLCPELLSRIFRFACPKTIVTDEIDCPVVRVSQVCARWRELARSTSTLWSSFYIDLDTSLHNTEVIKSMITTHLEQSRNSPLSLSLKASEQSSRLQFIVDAIVPHSFRWKELEM</sequence>
<gene>
    <name evidence="3" type="ORF">K435DRAFT_608327</name>
</gene>
<evidence type="ECO:0000313" key="3">
    <source>
        <dbReference type="EMBL" id="THU82937.1"/>
    </source>
</evidence>
<feature type="coiled-coil region" evidence="1">
    <location>
        <begin position="3"/>
        <end position="37"/>
    </location>
</feature>
<dbReference type="Gene3D" id="1.20.1280.50">
    <property type="match status" value="1"/>
</dbReference>
<feature type="non-terminal residue" evidence="3">
    <location>
        <position position="163"/>
    </location>
</feature>
<protein>
    <recommendedName>
        <fullName evidence="2">F-box domain-containing protein</fullName>
    </recommendedName>
</protein>
<dbReference type="EMBL" id="ML179697">
    <property type="protein sequence ID" value="THU82937.1"/>
    <property type="molecule type" value="Genomic_DNA"/>
</dbReference>
<dbReference type="Pfam" id="PF12937">
    <property type="entry name" value="F-box-like"/>
    <property type="match status" value="1"/>
</dbReference>
<evidence type="ECO:0000256" key="1">
    <source>
        <dbReference type="SAM" id="Coils"/>
    </source>
</evidence>
<dbReference type="Proteomes" id="UP000297245">
    <property type="component" value="Unassembled WGS sequence"/>
</dbReference>
<dbReference type="InterPro" id="IPR036047">
    <property type="entry name" value="F-box-like_dom_sf"/>
</dbReference>
<name>A0A4S8L374_DENBC</name>
<accession>A0A4S8L374</accession>
<organism evidence="3 4">
    <name type="scientific">Dendrothele bispora (strain CBS 962.96)</name>
    <dbReference type="NCBI Taxonomy" id="1314807"/>
    <lineage>
        <taxon>Eukaryota</taxon>
        <taxon>Fungi</taxon>
        <taxon>Dikarya</taxon>
        <taxon>Basidiomycota</taxon>
        <taxon>Agaricomycotina</taxon>
        <taxon>Agaricomycetes</taxon>
        <taxon>Agaricomycetidae</taxon>
        <taxon>Agaricales</taxon>
        <taxon>Agaricales incertae sedis</taxon>
        <taxon>Dendrothele</taxon>
    </lineage>
</organism>
<dbReference type="SUPFAM" id="SSF81383">
    <property type="entry name" value="F-box domain"/>
    <property type="match status" value="1"/>
</dbReference>
<feature type="non-terminal residue" evidence="3">
    <location>
        <position position="1"/>
    </location>
</feature>
<reference evidence="3 4" key="1">
    <citation type="journal article" date="2019" name="Nat. Ecol. Evol.">
        <title>Megaphylogeny resolves global patterns of mushroom evolution.</title>
        <authorList>
            <person name="Varga T."/>
            <person name="Krizsan K."/>
            <person name="Foldi C."/>
            <person name="Dima B."/>
            <person name="Sanchez-Garcia M."/>
            <person name="Sanchez-Ramirez S."/>
            <person name="Szollosi G.J."/>
            <person name="Szarkandi J.G."/>
            <person name="Papp V."/>
            <person name="Albert L."/>
            <person name="Andreopoulos W."/>
            <person name="Angelini C."/>
            <person name="Antonin V."/>
            <person name="Barry K.W."/>
            <person name="Bougher N.L."/>
            <person name="Buchanan P."/>
            <person name="Buyck B."/>
            <person name="Bense V."/>
            <person name="Catcheside P."/>
            <person name="Chovatia M."/>
            <person name="Cooper J."/>
            <person name="Damon W."/>
            <person name="Desjardin D."/>
            <person name="Finy P."/>
            <person name="Geml J."/>
            <person name="Haridas S."/>
            <person name="Hughes K."/>
            <person name="Justo A."/>
            <person name="Karasinski D."/>
            <person name="Kautmanova I."/>
            <person name="Kiss B."/>
            <person name="Kocsube S."/>
            <person name="Kotiranta H."/>
            <person name="LaButti K.M."/>
            <person name="Lechner B.E."/>
            <person name="Liimatainen K."/>
            <person name="Lipzen A."/>
            <person name="Lukacs Z."/>
            <person name="Mihaltcheva S."/>
            <person name="Morgado L.N."/>
            <person name="Niskanen T."/>
            <person name="Noordeloos M.E."/>
            <person name="Ohm R.A."/>
            <person name="Ortiz-Santana B."/>
            <person name="Ovrebo C."/>
            <person name="Racz N."/>
            <person name="Riley R."/>
            <person name="Savchenko A."/>
            <person name="Shiryaev A."/>
            <person name="Soop K."/>
            <person name="Spirin V."/>
            <person name="Szebenyi C."/>
            <person name="Tomsovsky M."/>
            <person name="Tulloss R.E."/>
            <person name="Uehling J."/>
            <person name="Grigoriev I.V."/>
            <person name="Vagvolgyi C."/>
            <person name="Papp T."/>
            <person name="Martin F.M."/>
            <person name="Miettinen O."/>
            <person name="Hibbett D.S."/>
            <person name="Nagy L.G."/>
        </authorList>
    </citation>
    <scope>NUCLEOTIDE SEQUENCE [LARGE SCALE GENOMIC DNA]</scope>
    <source>
        <strain evidence="3 4">CBS 962.96</strain>
    </source>
</reference>
<proteinExistence type="predicted"/>
<dbReference type="AlphaFoldDB" id="A0A4S8L374"/>
<dbReference type="InterPro" id="IPR001810">
    <property type="entry name" value="F-box_dom"/>
</dbReference>